<organism evidence="1 2">
    <name type="scientific">Prauserella isguenensis</name>
    <dbReference type="NCBI Taxonomy" id="1470180"/>
    <lineage>
        <taxon>Bacteria</taxon>
        <taxon>Bacillati</taxon>
        <taxon>Actinomycetota</taxon>
        <taxon>Actinomycetes</taxon>
        <taxon>Pseudonocardiales</taxon>
        <taxon>Pseudonocardiaceae</taxon>
        <taxon>Prauserella</taxon>
    </lineage>
</organism>
<dbReference type="Proteomes" id="UP000550714">
    <property type="component" value="Unassembled WGS sequence"/>
</dbReference>
<dbReference type="InterPro" id="IPR019587">
    <property type="entry name" value="Polyketide_cyclase/dehydratase"/>
</dbReference>
<dbReference type="Gene3D" id="3.30.530.20">
    <property type="match status" value="1"/>
</dbReference>
<reference evidence="1 2" key="1">
    <citation type="submission" date="2020-08" db="EMBL/GenBank/DDBJ databases">
        <title>Genomic Encyclopedia of Type Strains, Phase III (KMG-III): the genomes of soil and plant-associated and newly described type strains.</title>
        <authorList>
            <person name="Whitman W."/>
        </authorList>
    </citation>
    <scope>NUCLEOTIDE SEQUENCE [LARGE SCALE GENOMIC DNA]</scope>
    <source>
        <strain evidence="1 2">CECT 8577</strain>
    </source>
</reference>
<dbReference type="Pfam" id="PF10604">
    <property type="entry name" value="Polyketide_cyc2"/>
    <property type="match status" value="1"/>
</dbReference>
<accession>A0A839S5K6</accession>
<evidence type="ECO:0008006" key="3">
    <source>
        <dbReference type="Google" id="ProtNLM"/>
    </source>
</evidence>
<dbReference type="InterPro" id="IPR023393">
    <property type="entry name" value="START-like_dom_sf"/>
</dbReference>
<comment type="caution">
    <text evidence="1">The sequence shown here is derived from an EMBL/GenBank/DDBJ whole genome shotgun (WGS) entry which is preliminary data.</text>
</comment>
<dbReference type="PANTHER" id="PTHR39332">
    <property type="entry name" value="BLL4707 PROTEIN"/>
    <property type="match status" value="1"/>
</dbReference>
<sequence>MPRPYASGIVPGDVDEVWRRVRDFNGLPAWHPGIDSSEIEPGHSATEVGAVRKLTLADGAVVREQLLALDDPGHSYTYNILDGPFPVRSYISTIRLAPVTATGDTFVEWWTEYDADAADEATLDKTFSQGVFATGIAGLAGA</sequence>
<dbReference type="AlphaFoldDB" id="A0A839S5K6"/>
<protein>
    <recommendedName>
        <fullName evidence="3">Polyketide cyclase/dehydrase/lipid transport protein</fullName>
    </recommendedName>
</protein>
<keyword evidence="2" id="KW-1185">Reference proteome</keyword>
<evidence type="ECO:0000313" key="2">
    <source>
        <dbReference type="Proteomes" id="UP000550714"/>
    </source>
</evidence>
<evidence type="ECO:0000313" key="1">
    <source>
        <dbReference type="EMBL" id="MBB3052290.1"/>
    </source>
</evidence>
<dbReference type="EMBL" id="JACHWU010000004">
    <property type="protein sequence ID" value="MBB3052290.1"/>
    <property type="molecule type" value="Genomic_DNA"/>
</dbReference>
<name>A0A839S5K6_9PSEU</name>
<proteinExistence type="predicted"/>
<dbReference type="PANTHER" id="PTHR39332:SF7">
    <property type="entry name" value="SRPBCC FAMILY PROTEIN"/>
    <property type="match status" value="1"/>
</dbReference>
<dbReference type="RefSeq" id="WP_183656263.1">
    <property type="nucleotide sequence ID" value="NZ_JACHWU010000004.1"/>
</dbReference>
<dbReference type="SUPFAM" id="SSF55961">
    <property type="entry name" value="Bet v1-like"/>
    <property type="match status" value="1"/>
</dbReference>
<dbReference type="CDD" id="cd07821">
    <property type="entry name" value="PYR_PYL_RCAR_like"/>
    <property type="match status" value="1"/>
</dbReference>
<gene>
    <name evidence="1" type="ORF">FHS23_003324</name>
</gene>